<evidence type="ECO:0000256" key="2">
    <source>
        <dbReference type="SAM" id="Phobius"/>
    </source>
</evidence>
<sequence length="237" mass="26735">MNRVQLRFTVILIIIGLMVSIQYNTIQTPESRDTRDVWEIRQELSKEMQLHSELLKEIRSANDTLIKYENIQSESPEQALRETVMELREYAGLTDFNGPGLTLVVKPSIESMALGNGISIISPELLTRLINEINRFGSQAIGVDGKRLTLLSPIRDINGETTVNGLPIKTPPFEIRIGTSTMEEARQVYNALHASNIGDDFFIDNLSLEIKDPVSKMTIPAYDQPIDNKYLSEAEKE</sequence>
<dbReference type="PANTHER" id="PTHR37313">
    <property type="entry name" value="UPF0749 PROTEIN RV1825"/>
    <property type="match status" value="1"/>
</dbReference>
<comment type="caution">
    <text evidence="3">The sequence shown here is derived from an EMBL/GenBank/DDBJ whole genome shotgun (WGS) entry which is preliminary data.</text>
</comment>
<keyword evidence="4" id="KW-1185">Reference proteome</keyword>
<gene>
    <name evidence="3" type="ORF">ACFOZY_02480</name>
</gene>
<name>A0ABV8X4Y8_9LACT</name>
<dbReference type="InterPro" id="IPR010273">
    <property type="entry name" value="DUF881"/>
</dbReference>
<dbReference type="Gene3D" id="3.30.70.1880">
    <property type="entry name" value="Protein of unknown function DUF881"/>
    <property type="match status" value="1"/>
</dbReference>
<feature type="transmembrane region" description="Helical" evidence="2">
    <location>
        <begin position="6"/>
        <end position="26"/>
    </location>
</feature>
<dbReference type="RefSeq" id="WP_378151888.1">
    <property type="nucleotide sequence ID" value="NZ_JBHSEC010000002.1"/>
</dbReference>
<dbReference type="Pfam" id="PF05949">
    <property type="entry name" value="DUF881"/>
    <property type="match status" value="1"/>
</dbReference>
<dbReference type="Proteomes" id="UP001595817">
    <property type="component" value="Unassembled WGS sequence"/>
</dbReference>
<evidence type="ECO:0000256" key="1">
    <source>
        <dbReference type="ARBA" id="ARBA00009108"/>
    </source>
</evidence>
<dbReference type="PANTHER" id="PTHR37313:SF2">
    <property type="entry name" value="UPF0749 PROTEIN YLXX"/>
    <property type="match status" value="1"/>
</dbReference>
<proteinExistence type="inferred from homology"/>
<organism evidence="3 4">
    <name type="scientific">Chungangia koreensis</name>
    <dbReference type="NCBI Taxonomy" id="752657"/>
    <lineage>
        <taxon>Bacteria</taxon>
        <taxon>Bacillati</taxon>
        <taxon>Bacillota</taxon>
        <taxon>Bacilli</taxon>
        <taxon>Lactobacillales</taxon>
        <taxon>Chungangia</taxon>
    </lineage>
</organism>
<keyword evidence="2" id="KW-1133">Transmembrane helix</keyword>
<comment type="similarity">
    <text evidence="1">Belongs to the UPF0749 family.</text>
</comment>
<evidence type="ECO:0000313" key="4">
    <source>
        <dbReference type="Proteomes" id="UP001595817"/>
    </source>
</evidence>
<dbReference type="EMBL" id="JBHSEC010000002">
    <property type="protein sequence ID" value="MFC4409297.1"/>
    <property type="molecule type" value="Genomic_DNA"/>
</dbReference>
<evidence type="ECO:0000313" key="3">
    <source>
        <dbReference type="EMBL" id="MFC4409297.1"/>
    </source>
</evidence>
<accession>A0ABV8X4Y8</accession>
<keyword evidence="2" id="KW-0812">Transmembrane</keyword>
<protein>
    <submittedName>
        <fullName evidence="3">DUF881 domain-containing protein</fullName>
    </submittedName>
</protein>
<reference evidence="4" key="1">
    <citation type="journal article" date="2019" name="Int. J. Syst. Evol. Microbiol.">
        <title>The Global Catalogue of Microorganisms (GCM) 10K type strain sequencing project: providing services to taxonomists for standard genome sequencing and annotation.</title>
        <authorList>
            <consortium name="The Broad Institute Genomics Platform"/>
            <consortium name="The Broad Institute Genome Sequencing Center for Infectious Disease"/>
            <person name="Wu L."/>
            <person name="Ma J."/>
        </authorList>
    </citation>
    <scope>NUCLEOTIDE SEQUENCE [LARGE SCALE GENOMIC DNA]</scope>
    <source>
        <strain evidence="4">CCUG 59778</strain>
    </source>
</reference>
<keyword evidence="2" id="KW-0472">Membrane</keyword>